<keyword evidence="2" id="KW-0813">Transport</keyword>
<feature type="transmembrane region" description="Helical" evidence="7">
    <location>
        <begin position="36"/>
        <end position="53"/>
    </location>
</feature>
<feature type="transmembrane region" description="Helical" evidence="7">
    <location>
        <begin position="307"/>
        <end position="323"/>
    </location>
</feature>
<dbReference type="Proteomes" id="UP000223968">
    <property type="component" value="Unassembled WGS sequence"/>
</dbReference>
<evidence type="ECO:0008006" key="10">
    <source>
        <dbReference type="Google" id="ProtNLM"/>
    </source>
</evidence>
<dbReference type="GO" id="GO:0016020">
    <property type="term" value="C:membrane"/>
    <property type="evidence" value="ECO:0007669"/>
    <property type="project" value="UniProtKB-SubCell"/>
</dbReference>
<dbReference type="InterPro" id="IPR011701">
    <property type="entry name" value="MFS"/>
</dbReference>
<reference evidence="8 9" key="1">
    <citation type="submission" date="2017-10" db="EMBL/GenBank/DDBJ databases">
        <title>Comparative genomics in systemic dimorphic fungi from Ajellomycetaceae.</title>
        <authorList>
            <person name="Munoz J.F."/>
            <person name="Mcewen J.G."/>
            <person name="Clay O.K."/>
            <person name="Cuomo C.A."/>
        </authorList>
    </citation>
    <scope>NUCLEOTIDE SEQUENCE [LARGE SCALE GENOMIC DNA]</scope>
    <source>
        <strain evidence="8 9">UAMH5409</strain>
    </source>
</reference>
<dbReference type="STRING" id="1447875.A0A2B7WJQ3"/>
<feature type="transmembrane region" description="Helical" evidence="7">
    <location>
        <begin position="364"/>
        <end position="382"/>
    </location>
</feature>
<keyword evidence="4 7" id="KW-1133">Transmembrane helix</keyword>
<feature type="transmembrane region" description="Helical" evidence="7">
    <location>
        <begin position="205"/>
        <end position="229"/>
    </location>
</feature>
<comment type="caution">
    <text evidence="8">The sequence shown here is derived from an EMBL/GenBank/DDBJ whole genome shotgun (WGS) entry which is preliminary data.</text>
</comment>
<keyword evidence="3 7" id="KW-0812">Transmembrane</keyword>
<gene>
    <name evidence="8" type="ORF">AJ79_09426</name>
</gene>
<evidence type="ECO:0000256" key="5">
    <source>
        <dbReference type="ARBA" id="ARBA00023136"/>
    </source>
</evidence>
<feature type="region of interest" description="Disordered" evidence="6">
    <location>
        <begin position="1"/>
        <end position="21"/>
    </location>
</feature>
<feature type="transmembrane region" description="Helical" evidence="7">
    <location>
        <begin position="137"/>
        <end position="161"/>
    </location>
</feature>
<dbReference type="PANTHER" id="PTHR43791:SF36">
    <property type="entry name" value="TRANSPORTER, PUTATIVE (AFU_ORTHOLOGUE AFUA_6G08340)-RELATED"/>
    <property type="match status" value="1"/>
</dbReference>
<comment type="subcellular location">
    <subcellularLocation>
        <location evidence="1">Membrane</location>
        <topology evidence="1">Multi-pass membrane protein</topology>
    </subcellularLocation>
</comment>
<feature type="transmembrane region" description="Helical" evidence="7">
    <location>
        <begin position="394"/>
        <end position="413"/>
    </location>
</feature>
<dbReference type="OrthoDB" id="2985014at2759"/>
<feature type="transmembrane region" description="Helical" evidence="7">
    <location>
        <begin position="425"/>
        <end position="447"/>
    </location>
</feature>
<dbReference type="Gene3D" id="1.20.1250.20">
    <property type="entry name" value="MFS general substrate transporter like domains"/>
    <property type="match status" value="1"/>
</dbReference>
<evidence type="ECO:0000256" key="1">
    <source>
        <dbReference type="ARBA" id="ARBA00004141"/>
    </source>
</evidence>
<feature type="transmembrane region" description="Helical" evidence="7">
    <location>
        <begin position="271"/>
        <end position="295"/>
    </location>
</feature>
<dbReference type="SUPFAM" id="SSF103473">
    <property type="entry name" value="MFS general substrate transporter"/>
    <property type="match status" value="1"/>
</dbReference>
<keyword evidence="9" id="KW-1185">Reference proteome</keyword>
<evidence type="ECO:0000313" key="8">
    <source>
        <dbReference type="EMBL" id="PGG96864.1"/>
    </source>
</evidence>
<dbReference type="Pfam" id="PF07690">
    <property type="entry name" value="MFS_1"/>
    <property type="match status" value="1"/>
</dbReference>
<evidence type="ECO:0000256" key="6">
    <source>
        <dbReference type="SAM" id="MobiDB-lite"/>
    </source>
</evidence>
<evidence type="ECO:0000256" key="7">
    <source>
        <dbReference type="SAM" id="Phobius"/>
    </source>
</evidence>
<protein>
    <recommendedName>
        <fullName evidence="10">Major facilitator superfamily (MFS) profile domain-containing protein</fullName>
    </recommendedName>
</protein>
<dbReference type="GO" id="GO:0022857">
    <property type="term" value="F:transmembrane transporter activity"/>
    <property type="evidence" value="ECO:0007669"/>
    <property type="project" value="InterPro"/>
</dbReference>
<organism evidence="8 9">
    <name type="scientific">Helicocarpus griseus UAMH5409</name>
    <dbReference type="NCBI Taxonomy" id="1447875"/>
    <lineage>
        <taxon>Eukaryota</taxon>
        <taxon>Fungi</taxon>
        <taxon>Dikarya</taxon>
        <taxon>Ascomycota</taxon>
        <taxon>Pezizomycotina</taxon>
        <taxon>Eurotiomycetes</taxon>
        <taxon>Eurotiomycetidae</taxon>
        <taxon>Onygenales</taxon>
        <taxon>Ajellomycetaceae</taxon>
        <taxon>Helicocarpus</taxon>
    </lineage>
</organism>
<evidence type="ECO:0000256" key="3">
    <source>
        <dbReference type="ARBA" id="ARBA00022692"/>
    </source>
</evidence>
<dbReference type="PANTHER" id="PTHR43791">
    <property type="entry name" value="PERMEASE-RELATED"/>
    <property type="match status" value="1"/>
</dbReference>
<feature type="transmembrane region" description="Helical" evidence="7">
    <location>
        <begin position="113"/>
        <end position="131"/>
    </location>
</feature>
<evidence type="ECO:0000313" key="9">
    <source>
        <dbReference type="Proteomes" id="UP000223968"/>
    </source>
</evidence>
<evidence type="ECO:0000256" key="4">
    <source>
        <dbReference type="ARBA" id="ARBA00022989"/>
    </source>
</evidence>
<keyword evidence="5 7" id="KW-0472">Membrane</keyword>
<proteinExistence type="predicted"/>
<dbReference type="EMBL" id="PDNB01000265">
    <property type="protein sequence ID" value="PGG96864.1"/>
    <property type="molecule type" value="Genomic_DNA"/>
</dbReference>
<evidence type="ECO:0000256" key="2">
    <source>
        <dbReference type="ARBA" id="ARBA00022448"/>
    </source>
</evidence>
<feature type="transmembrane region" description="Helical" evidence="7">
    <location>
        <begin position="173"/>
        <end position="193"/>
    </location>
</feature>
<feature type="transmembrane region" description="Helical" evidence="7">
    <location>
        <begin position="83"/>
        <end position="101"/>
    </location>
</feature>
<sequence length="514" mass="57779">MSVANKLAGNSEDRTTRRTAAQDWSDAEERALVRKLDMRVLFPCCIIYFLAYLDRANLGNVKILRPDTSDSIEHSLNLHGTQFNWTVAITYFPVTLFLIPSNLLMKHFSVKRFFPTVMVLWGIVVMCLAAAKNSAGIFAARFFLGIPESGVVLACIMYFSFWYKPVERAWRIGVFHSANALASGVSGFLAVAIDNVNYGDLKSSKWVFIIEGAMPNVLAVPVYFLLLTFPEDSNSERHIAINRFPVGSTRKTDVTWDWAAFFRVMTRPSTYIFFISYICLTIVAIGQATFGPTILLKFCGFSSSKSNAYQAIIHFVTIPLYWTFSLHSDWTRERIWHYILLVIMAVPCYGVWTYVSTHPDTHNITPITMYGLSFLGHMVSVAKPTALSYRSSTLYGAVIASLSIAGIISPQIYPNPDAPYFLPGFTATCAILSICIISYLTLPLWLLREAKLRKRKTVHSMPIVAMEDAEHSMVSAAALERIHELNARNEKAVLNEKITVIQTENVDNDAKYSK</sequence>
<accession>A0A2B7WJQ3</accession>
<dbReference type="AlphaFoldDB" id="A0A2B7WJQ3"/>
<name>A0A2B7WJQ3_9EURO</name>
<feature type="transmembrane region" description="Helical" evidence="7">
    <location>
        <begin position="335"/>
        <end position="352"/>
    </location>
</feature>
<dbReference type="InterPro" id="IPR036259">
    <property type="entry name" value="MFS_trans_sf"/>
</dbReference>